<evidence type="ECO:0000256" key="5">
    <source>
        <dbReference type="ARBA" id="ARBA00022884"/>
    </source>
</evidence>
<organismHost>
    <name type="scientific">Homo sapiens</name>
    <name type="common">Human</name>
    <dbReference type="NCBI Taxonomy" id="9606"/>
</organismHost>
<keyword evidence="6 8" id="KW-1035">Host cytoplasm</keyword>
<keyword evidence="5 8" id="KW-0694">RNA-binding</keyword>
<dbReference type="GO" id="GO:0044196">
    <property type="term" value="C:host cell nucleolus"/>
    <property type="evidence" value="ECO:0007669"/>
    <property type="project" value="UniProtKB-SubCell"/>
</dbReference>
<dbReference type="GO" id="GO:0030430">
    <property type="term" value="C:host cell cytoplasm"/>
    <property type="evidence" value="ECO:0007669"/>
    <property type="project" value="UniProtKB-SubCell"/>
</dbReference>
<comment type="function">
    <text evidence="8">Escorts unspliced or incompletely spliced viral pre-mRNAs (late transcripts) out of the nucleus of infected cells. These pre-mRNAs carry a recognition sequence called Rev responsive element (RRE) located in the env gene, that is not present in fully spliced viral mRNAs (early transcripts). This function is essential since most viral proteins are translated from unspliced or partially spliced pre-mRNAs which cannot exit the nucleus by the pathway used by fully processed cellular mRNAs.</text>
</comment>
<evidence type="ECO:0000256" key="7">
    <source>
        <dbReference type="ARBA" id="ARBA00031496"/>
    </source>
</evidence>
<evidence type="ECO:0000256" key="2">
    <source>
        <dbReference type="ARBA" id="ARBA00022448"/>
    </source>
</evidence>
<accession>A0A0H3YA92</accession>
<comment type="subcellular location">
    <subcellularLocation>
        <location evidence="8">Host cytoplasm</location>
    </subcellularLocation>
    <subcellularLocation>
        <location evidence="8">Host nucleus</location>
        <location evidence="8">Host nucleolus</location>
    </subcellularLocation>
</comment>
<evidence type="ECO:0000256" key="6">
    <source>
        <dbReference type="ARBA" id="ARBA00023200"/>
    </source>
</evidence>
<proteinExistence type="predicted"/>
<evidence type="ECO:0000256" key="1">
    <source>
        <dbReference type="ARBA" id="ARBA00020269"/>
    </source>
</evidence>
<evidence type="ECO:0000256" key="4">
    <source>
        <dbReference type="ARBA" id="ARBA00022816"/>
    </source>
</evidence>
<dbReference type="Gene3D" id="6.10.140.630">
    <property type="match status" value="1"/>
</dbReference>
<dbReference type="GO" id="GO:0003723">
    <property type="term" value="F:RNA binding"/>
    <property type="evidence" value="ECO:0007669"/>
    <property type="project" value="UniProtKB-KW"/>
</dbReference>
<comment type="subunit">
    <text evidence="8">Homomultimer; when bound to the RRE. Multimeric assembly is essential for activity.</text>
</comment>
<keyword evidence="4 8" id="KW-0509">mRNA transport</keyword>
<evidence type="ECO:0000256" key="3">
    <source>
        <dbReference type="ARBA" id="ARBA00022562"/>
    </source>
</evidence>
<gene>
    <name evidence="8 9" type="primary">rev</name>
</gene>
<reference evidence="9" key="1">
    <citation type="journal article" date="2015" name="J. Clin. Microbiol.">
        <title>Long-Range HIV Genotyping Using Viral RNA and Proviral DNA for Analysis of HIV Drug Resistance and HIV Clustering.</title>
        <authorList>
            <person name="Novitsky V."/>
            <person name="Zahralban-Steele M."/>
            <person name="McLane M.F."/>
            <person name="Moyo S."/>
            <person name="van Widenfelt E."/>
            <person name="Gaseitsiwe S."/>
            <person name="Makhema J."/>
            <person name="Essex M."/>
        </authorList>
    </citation>
    <scope>NUCLEOTIDE SEQUENCE</scope>
    <source>
        <strain evidence="9">Bcpp_00168_amp2</strain>
    </source>
</reference>
<keyword evidence="3 8" id="KW-1048">Host nucleus</keyword>
<name>A0A0H3YA92_HV1</name>
<protein>
    <recommendedName>
        <fullName evidence="1 8">Protein Rev</fullName>
    </recommendedName>
    <alternativeName>
        <fullName evidence="7 8">Regulator of expression of viral proteins</fullName>
    </alternativeName>
</protein>
<evidence type="ECO:0000313" key="9">
    <source>
        <dbReference type="EMBL" id="AKN10785.1"/>
    </source>
</evidence>
<organism evidence="9">
    <name type="scientific">Human immunodeficiency virus type 1</name>
    <name type="common">HIV-1</name>
    <dbReference type="NCBI Taxonomy" id="11676"/>
    <lineage>
        <taxon>Viruses</taxon>
        <taxon>Riboviria</taxon>
        <taxon>Pararnavirae</taxon>
        <taxon>Artverviricota</taxon>
        <taxon>Revtraviricetes</taxon>
        <taxon>Ortervirales</taxon>
        <taxon>Retroviridae</taxon>
        <taxon>Orthoretrovirinae</taxon>
        <taxon>Lentivirus</taxon>
        <taxon>Lentivirus humimdef1</taxon>
    </lineage>
</organism>
<dbReference type="EMBL" id="KR861274">
    <property type="protein sequence ID" value="AKN10785.1"/>
    <property type="molecule type" value="Genomic_DNA"/>
</dbReference>
<dbReference type="GO" id="GO:0051028">
    <property type="term" value="P:mRNA transport"/>
    <property type="evidence" value="ECO:0007669"/>
    <property type="project" value="UniProtKB-KW"/>
</dbReference>
<dbReference type="Pfam" id="PF00424">
    <property type="entry name" value="REV"/>
    <property type="match status" value="1"/>
</dbReference>
<dbReference type="GO" id="GO:0003700">
    <property type="term" value="F:DNA-binding transcription factor activity"/>
    <property type="evidence" value="ECO:0007669"/>
    <property type="project" value="InterPro"/>
</dbReference>
<evidence type="ECO:0000256" key="8">
    <source>
        <dbReference type="RuleBase" id="RU364044"/>
    </source>
</evidence>
<dbReference type="InterPro" id="IPR000625">
    <property type="entry name" value="REV_protein"/>
</dbReference>
<keyword evidence="2 8" id="KW-0813">Transport</keyword>
<sequence length="63" mass="7402">MAGRSVDSDEALLRLVRIIRILYQSTHTPNPKELDRLRKIEEGSRKQDRDRSIRLVQRFLALA</sequence>